<evidence type="ECO:0000313" key="3">
    <source>
        <dbReference type="EMBL" id="PVE47004.1"/>
    </source>
</evidence>
<dbReference type="PANTHER" id="PTHR30605">
    <property type="entry name" value="ANHYDRO-N-ACETYLMURAMIC ACID KINASE"/>
    <property type="match status" value="1"/>
</dbReference>
<dbReference type="GO" id="GO:0005524">
    <property type="term" value="F:ATP binding"/>
    <property type="evidence" value="ECO:0007669"/>
    <property type="project" value="UniProtKB-UniRule"/>
</dbReference>
<dbReference type="EC" id="2.7.1.170" evidence="2"/>
<dbReference type="InterPro" id="IPR005338">
    <property type="entry name" value="Anhydro_N_Ac-Mur_kinase"/>
</dbReference>
<dbReference type="NCBIfam" id="NF007141">
    <property type="entry name" value="PRK09585.1-5"/>
    <property type="match status" value="1"/>
</dbReference>
<protein>
    <recommendedName>
        <fullName evidence="2">Anhydro-N-acetylmuramic acid kinase</fullName>
        <ecNumber evidence="2">2.7.1.170</ecNumber>
    </recommendedName>
    <alternativeName>
        <fullName evidence="2">AnhMurNAc kinase</fullName>
    </alternativeName>
</protein>
<dbReference type="PANTHER" id="PTHR30605:SF0">
    <property type="entry name" value="ANHYDRO-N-ACETYLMURAMIC ACID KINASE"/>
    <property type="match status" value="1"/>
</dbReference>
<feature type="binding site" evidence="2">
    <location>
        <begin position="15"/>
        <end position="22"/>
    </location>
    <ligand>
        <name>ATP</name>
        <dbReference type="ChEBI" id="CHEBI:30616"/>
    </ligand>
</feature>
<keyword evidence="2" id="KW-0547">Nucleotide-binding</keyword>
<sequence length="359" mass="37016">MLKGGVMRVLGTMSGTSLDGVDAAVLMTDGQEILGFGDSAYRPYTPGERAVLRAALGAWPGEPRAEAAAEVVDLAHAELLAGFEPAELVGYHGQTLAHEPGGRGTHQAGSGQLLAEALGWPVVWDFRSTDVRLGGQGAPLAPFYHHALARYLRLQAPVVFLNIGGVANVTWCDPRIPAPEHACLAFDCGPGNAPMDDYCARHLGCARDENGARAALGVPDEARLEAFVAHPFFRRIPPKSLDRAAPMPDVTGLGPEDALATLAAGVAAGVALAFEHFPEAPARVLVCGGGRHNATLMAMVTAGCDCPVEPVEAAGLDGDMIEAQAFAYLAARVARGLPTSAPGTTGVVAPVGGGTLSQP</sequence>
<dbReference type="GO" id="GO:0009254">
    <property type="term" value="P:peptidoglycan turnover"/>
    <property type="evidence" value="ECO:0007669"/>
    <property type="project" value="UniProtKB-UniRule"/>
</dbReference>
<dbReference type="UniPathway" id="UPA00544"/>
<dbReference type="SUPFAM" id="SSF53067">
    <property type="entry name" value="Actin-like ATPase domain"/>
    <property type="match status" value="1"/>
</dbReference>
<accession>A0A2T7UQS3</accession>
<dbReference type="Proteomes" id="UP000244810">
    <property type="component" value="Unassembled WGS sequence"/>
</dbReference>
<dbReference type="Gene3D" id="3.30.420.40">
    <property type="match status" value="2"/>
</dbReference>
<dbReference type="GO" id="GO:0016773">
    <property type="term" value="F:phosphotransferase activity, alcohol group as acceptor"/>
    <property type="evidence" value="ECO:0007669"/>
    <property type="project" value="UniProtKB-UniRule"/>
</dbReference>
<proteinExistence type="inferred from homology"/>
<dbReference type="UniPathway" id="UPA00343"/>
<evidence type="ECO:0000256" key="1">
    <source>
        <dbReference type="ARBA" id="ARBA00023277"/>
    </source>
</evidence>
<dbReference type="RefSeq" id="WP_107752016.1">
    <property type="nucleotide sequence ID" value="NZ_QBKF01000006.1"/>
</dbReference>
<keyword evidence="1 2" id="KW-0119">Carbohydrate metabolism</keyword>
<comment type="caution">
    <text evidence="3">The sequence shown here is derived from an EMBL/GenBank/DDBJ whole genome shotgun (WGS) entry which is preliminary data.</text>
</comment>
<name>A0A2T7UQS3_9RHOB</name>
<dbReference type="AlphaFoldDB" id="A0A2T7UQS3"/>
<reference evidence="3 4" key="1">
    <citation type="journal article" date="2011" name="Syst. Appl. Microbiol.">
        <title>Defluviimonas denitrificans gen. nov., sp. nov., and Pararhodobacter aggregans gen. nov., sp. nov., non-phototrophic Rhodobacteraceae from the biofilter of a marine aquaculture.</title>
        <authorList>
            <person name="Foesel B.U."/>
            <person name="Drake H.L."/>
            <person name="Schramm A."/>
        </authorList>
    </citation>
    <scope>NUCLEOTIDE SEQUENCE [LARGE SCALE GENOMIC DNA]</scope>
    <source>
        <strain evidence="3 4">D1-19</strain>
    </source>
</reference>
<comment type="pathway">
    <text evidence="2">Cell wall biogenesis; peptidoglycan recycling.</text>
</comment>
<comment type="function">
    <text evidence="2">Catalyzes the specific phosphorylation of 1,6-anhydro-N-acetylmuramic acid (anhMurNAc) with the simultaneous cleavage of the 1,6-anhydro ring, generating MurNAc-6-P. Is required for the utilization of anhMurNAc either imported from the medium or derived from its own cell wall murein, and thus plays a role in cell wall recycling.</text>
</comment>
<dbReference type="EMBL" id="QDDR01000006">
    <property type="protein sequence ID" value="PVE47004.1"/>
    <property type="molecule type" value="Genomic_DNA"/>
</dbReference>
<dbReference type="OrthoDB" id="9763949at2"/>
<dbReference type="HAMAP" id="MF_01270">
    <property type="entry name" value="AnhMurNAc_kinase"/>
    <property type="match status" value="1"/>
</dbReference>
<dbReference type="GO" id="GO:0097175">
    <property type="term" value="P:1,6-anhydro-N-acetyl-beta-muramic acid catabolic process"/>
    <property type="evidence" value="ECO:0007669"/>
    <property type="project" value="UniProtKB-UniRule"/>
</dbReference>
<dbReference type="Pfam" id="PF03702">
    <property type="entry name" value="AnmK"/>
    <property type="match status" value="1"/>
</dbReference>
<dbReference type="InterPro" id="IPR043129">
    <property type="entry name" value="ATPase_NBD"/>
</dbReference>
<organism evidence="3 4">
    <name type="scientific">Pararhodobacter aggregans</name>
    <dbReference type="NCBI Taxonomy" id="404875"/>
    <lineage>
        <taxon>Bacteria</taxon>
        <taxon>Pseudomonadati</taxon>
        <taxon>Pseudomonadota</taxon>
        <taxon>Alphaproteobacteria</taxon>
        <taxon>Rhodobacterales</taxon>
        <taxon>Paracoccaceae</taxon>
        <taxon>Pararhodobacter</taxon>
    </lineage>
</organism>
<dbReference type="GO" id="GO:0016301">
    <property type="term" value="F:kinase activity"/>
    <property type="evidence" value="ECO:0007669"/>
    <property type="project" value="UniProtKB-KW"/>
</dbReference>
<dbReference type="GO" id="GO:0006040">
    <property type="term" value="P:amino sugar metabolic process"/>
    <property type="evidence" value="ECO:0007669"/>
    <property type="project" value="InterPro"/>
</dbReference>
<gene>
    <name evidence="2" type="primary">anmK</name>
    <name evidence="3" type="ORF">DDE23_12120</name>
</gene>
<comment type="similarity">
    <text evidence="2">Belongs to the anhydro-N-acetylmuramic acid kinase family.</text>
</comment>
<evidence type="ECO:0000313" key="4">
    <source>
        <dbReference type="Proteomes" id="UP000244810"/>
    </source>
</evidence>
<keyword evidence="4" id="KW-1185">Reference proteome</keyword>
<comment type="pathway">
    <text evidence="2">Amino-sugar metabolism; 1,6-anhydro-N-acetylmuramate degradation.</text>
</comment>
<evidence type="ECO:0000256" key="2">
    <source>
        <dbReference type="HAMAP-Rule" id="MF_01270"/>
    </source>
</evidence>
<comment type="catalytic activity">
    <reaction evidence="2">
        <text>1,6-anhydro-N-acetyl-beta-muramate + ATP + H2O = N-acetyl-D-muramate 6-phosphate + ADP + H(+)</text>
        <dbReference type="Rhea" id="RHEA:24952"/>
        <dbReference type="ChEBI" id="CHEBI:15377"/>
        <dbReference type="ChEBI" id="CHEBI:15378"/>
        <dbReference type="ChEBI" id="CHEBI:30616"/>
        <dbReference type="ChEBI" id="CHEBI:58690"/>
        <dbReference type="ChEBI" id="CHEBI:58722"/>
        <dbReference type="ChEBI" id="CHEBI:456216"/>
        <dbReference type="EC" id="2.7.1.170"/>
    </reaction>
</comment>
<keyword evidence="2" id="KW-0067">ATP-binding</keyword>
<keyword evidence="2 3" id="KW-0418">Kinase</keyword>
<keyword evidence="2" id="KW-0808">Transferase</keyword>